<reference evidence="2" key="1">
    <citation type="journal article" date="2013" name="Nat. Genet.">
        <title>The duck genome and transcriptome provide insight into an avian influenza virus reservoir species.</title>
        <authorList>
            <person name="Huang Y."/>
            <person name="Li Y."/>
            <person name="Burt D.W."/>
            <person name="Chen H."/>
            <person name="Zhang Y."/>
            <person name="Qian W."/>
            <person name="Kim H."/>
            <person name="Gan S."/>
            <person name="Zhao Y."/>
            <person name="Li J."/>
            <person name="Yi K."/>
            <person name="Feng H."/>
            <person name="Zhu P."/>
            <person name="Li B."/>
            <person name="Liu Q."/>
            <person name="Fairley S."/>
            <person name="Magor K.E."/>
            <person name="Du Z."/>
            <person name="Hu X."/>
            <person name="Goodman L."/>
            <person name="Tafer H."/>
            <person name="Vignal A."/>
            <person name="Lee T."/>
            <person name="Kim K.W."/>
            <person name="Sheng Z."/>
            <person name="An Y."/>
            <person name="Searle S."/>
            <person name="Herrero J."/>
            <person name="Groenen M.A."/>
            <person name="Crooijmans R.P."/>
            <person name="Faraut T."/>
            <person name="Cai Q."/>
            <person name="Webster R.G."/>
            <person name="Aldridge J.R."/>
            <person name="Warren W.C."/>
            <person name="Bartschat S."/>
            <person name="Kehr S."/>
            <person name="Marz M."/>
            <person name="Stadler P.F."/>
            <person name="Smith J."/>
            <person name="Kraus R.H."/>
            <person name="Zhao Y."/>
            <person name="Ren L."/>
            <person name="Fei J."/>
            <person name="Morisson M."/>
            <person name="Kaiser P."/>
            <person name="Griffin D.K."/>
            <person name="Rao M."/>
            <person name="Pitel F."/>
            <person name="Wang J."/>
            <person name="Li N."/>
        </authorList>
    </citation>
    <scope>NUCLEOTIDE SEQUENCE [LARGE SCALE GENOMIC DNA]</scope>
</reference>
<accession>R0JD15</accession>
<name>R0JD15_ANAPL</name>
<keyword evidence="2" id="KW-1185">Reference proteome</keyword>
<organism evidence="1 2">
    <name type="scientific">Anas platyrhynchos</name>
    <name type="common">Mallard</name>
    <name type="synonym">Anas boschas</name>
    <dbReference type="NCBI Taxonomy" id="8839"/>
    <lineage>
        <taxon>Eukaryota</taxon>
        <taxon>Metazoa</taxon>
        <taxon>Chordata</taxon>
        <taxon>Craniata</taxon>
        <taxon>Vertebrata</taxon>
        <taxon>Euteleostomi</taxon>
        <taxon>Archelosauria</taxon>
        <taxon>Archosauria</taxon>
        <taxon>Dinosauria</taxon>
        <taxon>Saurischia</taxon>
        <taxon>Theropoda</taxon>
        <taxon>Coelurosauria</taxon>
        <taxon>Aves</taxon>
        <taxon>Neognathae</taxon>
        <taxon>Galloanserae</taxon>
        <taxon>Anseriformes</taxon>
        <taxon>Anatidae</taxon>
        <taxon>Anatinae</taxon>
        <taxon>Anas</taxon>
    </lineage>
</organism>
<proteinExistence type="predicted"/>
<evidence type="ECO:0000313" key="1">
    <source>
        <dbReference type="EMBL" id="EOA95145.1"/>
    </source>
</evidence>
<sequence>MTCGASSSGCPRSEHGAAWPAVQQQHCPQLRRSVIRSRASIWGCFPTTLPHSCLLAAADEGVEAPRVLVNQPRGVRNYPARSVNAVAGCLTRAACGDESGWGERELGPKTNKEWRHNLRAGGTGAFSQGGPESWVCETPRGSVPTSAAGVGKGIKARASRHGLWACCGSVGSTDLQGLHQRRCCSRISSQSNLLTDLDDVLTQQDQPQTAANTEYIIGPRFTTPVDFCEREEVRGDEGSTAACLEDYACSCLLRMGMETHDSKSLQILLAKTDSVKDLLSVVGSKQVEADTSIFFLCSRC</sequence>
<gene>
    <name evidence="1" type="ORF">Anapl_17562</name>
</gene>
<evidence type="ECO:0000313" key="2">
    <source>
        <dbReference type="Proteomes" id="UP000296049"/>
    </source>
</evidence>
<protein>
    <submittedName>
        <fullName evidence="1">Uncharacterized protein</fullName>
    </submittedName>
</protein>
<dbReference type="Proteomes" id="UP000296049">
    <property type="component" value="Unassembled WGS sequence"/>
</dbReference>
<dbReference type="EMBL" id="KB744424">
    <property type="protein sequence ID" value="EOA95145.1"/>
    <property type="molecule type" value="Genomic_DNA"/>
</dbReference>
<dbReference type="AlphaFoldDB" id="R0JD15"/>